<evidence type="ECO:0000313" key="6">
    <source>
        <dbReference type="EMBL" id="MBA9001685.1"/>
    </source>
</evidence>
<proteinExistence type="inferred from homology"/>
<dbReference type="EMBL" id="JACJII010000001">
    <property type="protein sequence ID" value="MBA9001685.1"/>
    <property type="molecule type" value="Genomic_DNA"/>
</dbReference>
<evidence type="ECO:0000256" key="4">
    <source>
        <dbReference type="RuleBase" id="RU003744"/>
    </source>
</evidence>
<dbReference type="GO" id="GO:0030313">
    <property type="term" value="C:cell envelope"/>
    <property type="evidence" value="ECO:0007669"/>
    <property type="project" value="UniProtKB-SubCell"/>
</dbReference>
<sequence length="269" mass="29249">MRLRVVALGLAGCLPLAGCGSGDGASILAEDTLVAGVRPDLPGIGYRQRQGGELEGLDVDVARAVAARMGKKVRIVPVLAGDRERMLRDRAVDMVLTFWVEPAWKERLAFAGPYYVSYQDILVRDDERRIRRVRDLKGRRLCAVAGAGAAGQVIDKWRIPAVPVSARSYDECVTMLRSGDIDAISTNDTILAGLKNREGAGFKLLNARVGERRTGIGMRQDDPGGCEAVNRAITQMYQDGTMPRLMRKWFGASGLDLSEVAVPQFEGCS</sequence>
<dbReference type="InterPro" id="IPR018313">
    <property type="entry name" value="SBP_3_CS"/>
</dbReference>
<accession>A0A7W3MTM5</accession>
<name>A0A7W3MTM5_9ACTN</name>
<gene>
    <name evidence="6" type="ORF">HNR21_000567</name>
</gene>
<comment type="caution">
    <text evidence="6">The sequence shown here is derived from an EMBL/GenBank/DDBJ whole genome shotgun (WGS) entry which is preliminary data.</text>
</comment>
<protein>
    <submittedName>
        <fullName evidence="6">Glutamate transport system substrate-binding protein</fullName>
    </submittedName>
</protein>
<dbReference type="Gene3D" id="3.40.190.10">
    <property type="entry name" value="Periplasmic binding protein-like II"/>
    <property type="match status" value="2"/>
</dbReference>
<keyword evidence="3" id="KW-0732">Signal</keyword>
<reference evidence="6 7" key="1">
    <citation type="submission" date="2020-08" db="EMBL/GenBank/DDBJ databases">
        <title>Sequencing the genomes of 1000 actinobacteria strains.</title>
        <authorList>
            <person name="Klenk H.-P."/>
        </authorList>
    </citation>
    <scope>NUCLEOTIDE SEQUENCE [LARGE SCALE GENOMIC DNA]</scope>
    <source>
        <strain evidence="6 7">DSM 45823</strain>
    </source>
</reference>
<dbReference type="PANTHER" id="PTHR35936">
    <property type="entry name" value="MEMBRANE-BOUND LYTIC MUREIN TRANSGLYCOSYLASE F"/>
    <property type="match status" value="1"/>
</dbReference>
<dbReference type="Pfam" id="PF00497">
    <property type="entry name" value="SBP_bac_3"/>
    <property type="match status" value="1"/>
</dbReference>
<dbReference type="RefSeq" id="WP_182703911.1">
    <property type="nucleotide sequence ID" value="NZ_JACJII010000001.1"/>
</dbReference>
<dbReference type="AlphaFoldDB" id="A0A7W3MTM5"/>
<evidence type="ECO:0000259" key="5">
    <source>
        <dbReference type="SMART" id="SM00062"/>
    </source>
</evidence>
<dbReference type="InterPro" id="IPR001638">
    <property type="entry name" value="Solute-binding_3/MltF_N"/>
</dbReference>
<comment type="similarity">
    <text evidence="2 4">Belongs to the bacterial solute-binding protein 3 family.</text>
</comment>
<dbReference type="SUPFAM" id="SSF53850">
    <property type="entry name" value="Periplasmic binding protein-like II"/>
    <property type="match status" value="1"/>
</dbReference>
<evidence type="ECO:0000256" key="3">
    <source>
        <dbReference type="ARBA" id="ARBA00022729"/>
    </source>
</evidence>
<dbReference type="SMART" id="SM00062">
    <property type="entry name" value="PBPb"/>
    <property type="match status" value="1"/>
</dbReference>
<dbReference type="PROSITE" id="PS01039">
    <property type="entry name" value="SBP_BACTERIAL_3"/>
    <property type="match status" value="1"/>
</dbReference>
<evidence type="ECO:0000256" key="1">
    <source>
        <dbReference type="ARBA" id="ARBA00004196"/>
    </source>
</evidence>
<comment type="subcellular location">
    <subcellularLocation>
        <location evidence="1">Cell envelope</location>
    </subcellularLocation>
</comment>
<evidence type="ECO:0000313" key="7">
    <source>
        <dbReference type="Proteomes" id="UP000539313"/>
    </source>
</evidence>
<dbReference type="PANTHER" id="PTHR35936:SF17">
    <property type="entry name" value="ARGININE-BINDING EXTRACELLULAR PROTEIN ARTP"/>
    <property type="match status" value="1"/>
</dbReference>
<dbReference type="Proteomes" id="UP000539313">
    <property type="component" value="Unassembled WGS sequence"/>
</dbReference>
<keyword evidence="7" id="KW-1185">Reference proteome</keyword>
<organism evidence="6 7">
    <name type="scientific">Thermomonospora cellulosilytica</name>
    <dbReference type="NCBI Taxonomy" id="1411118"/>
    <lineage>
        <taxon>Bacteria</taxon>
        <taxon>Bacillati</taxon>
        <taxon>Actinomycetota</taxon>
        <taxon>Actinomycetes</taxon>
        <taxon>Streptosporangiales</taxon>
        <taxon>Thermomonosporaceae</taxon>
        <taxon>Thermomonospora</taxon>
    </lineage>
</organism>
<evidence type="ECO:0000256" key="2">
    <source>
        <dbReference type="ARBA" id="ARBA00010333"/>
    </source>
</evidence>
<feature type="domain" description="Solute-binding protein family 3/N-terminal" evidence="5">
    <location>
        <begin position="32"/>
        <end position="253"/>
    </location>
</feature>